<sequence>MYEIVKCLQGPPGHLCGMTGDDATTSNDAPALSRANVGIAVEGATDAALGGADILLTESSLSPVVHTIRGSRIIFNNVVCRCRQDRLFIVRGVPISRTTSRAASVHESLYSNCVSITRCAARKVDFGGRVLIKPEELQHFSSYQAQNTGPWPEHPFRTVGVAEGGDRVELTPDGMYSWIYRCWRLFSPSSSIHSDSLSYIRVNLQICLSRDLPFASGLSYHSLVLRDTPHHTTSPYPCTHQCSFASFDTNHHLRKTVYNNRKPPSL</sequence>
<dbReference type="OrthoDB" id="3058682at2759"/>
<dbReference type="InterPro" id="IPR001757">
    <property type="entry name" value="P_typ_ATPase"/>
</dbReference>
<gene>
    <name evidence="1" type="ORF">K435DRAFT_850644</name>
</gene>
<accession>A0A4S8MP98</accession>
<dbReference type="SUPFAM" id="SSF56784">
    <property type="entry name" value="HAD-like"/>
    <property type="match status" value="1"/>
</dbReference>
<dbReference type="InterPro" id="IPR023214">
    <property type="entry name" value="HAD_sf"/>
</dbReference>
<proteinExistence type="predicted"/>
<dbReference type="GO" id="GO:0005524">
    <property type="term" value="F:ATP binding"/>
    <property type="evidence" value="ECO:0007669"/>
    <property type="project" value="InterPro"/>
</dbReference>
<dbReference type="AlphaFoldDB" id="A0A4S8MP98"/>
<dbReference type="PANTHER" id="PTHR42861">
    <property type="entry name" value="CALCIUM-TRANSPORTING ATPASE"/>
    <property type="match status" value="1"/>
</dbReference>
<dbReference type="PRINTS" id="PR00120">
    <property type="entry name" value="HATPASE"/>
</dbReference>
<dbReference type="PRINTS" id="PR00119">
    <property type="entry name" value="CATATPASE"/>
</dbReference>
<dbReference type="GO" id="GO:0006812">
    <property type="term" value="P:monoatomic cation transport"/>
    <property type="evidence" value="ECO:0007669"/>
    <property type="project" value="UniProtKB-ARBA"/>
</dbReference>
<protein>
    <submittedName>
        <fullName evidence="1">Uncharacterized protein</fullName>
    </submittedName>
</protein>
<organism evidence="1 2">
    <name type="scientific">Dendrothele bispora (strain CBS 962.96)</name>
    <dbReference type="NCBI Taxonomy" id="1314807"/>
    <lineage>
        <taxon>Eukaryota</taxon>
        <taxon>Fungi</taxon>
        <taxon>Dikarya</taxon>
        <taxon>Basidiomycota</taxon>
        <taxon>Agaricomycotina</taxon>
        <taxon>Agaricomycetes</taxon>
        <taxon>Agaricomycetidae</taxon>
        <taxon>Agaricales</taxon>
        <taxon>Agaricales incertae sedis</taxon>
        <taxon>Dendrothele</taxon>
    </lineage>
</organism>
<dbReference type="GO" id="GO:0016020">
    <property type="term" value="C:membrane"/>
    <property type="evidence" value="ECO:0007669"/>
    <property type="project" value="InterPro"/>
</dbReference>
<keyword evidence="2" id="KW-1185">Reference proteome</keyword>
<dbReference type="Gene3D" id="1.20.1110.10">
    <property type="entry name" value="Calcium-transporting ATPase, transmembrane domain"/>
    <property type="match status" value="1"/>
</dbReference>
<evidence type="ECO:0000313" key="1">
    <source>
        <dbReference type="EMBL" id="THV04803.1"/>
    </source>
</evidence>
<dbReference type="InterPro" id="IPR036412">
    <property type="entry name" value="HAD-like_sf"/>
</dbReference>
<evidence type="ECO:0000313" key="2">
    <source>
        <dbReference type="Proteomes" id="UP000297245"/>
    </source>
</evidence>
<dbReference type="EMBL" id="ML179053">
    <property type="protein sequence ID" value="THV04803.1"/>
    <property type="molecule type" value="Genomic_DNA"/>
</dbReference>
<dbReference type="Gene3D" id="3.40.50.1000">
    <property type="entry name" value="HAD superfamily/HAD-like"/>
    <property type="match status" value="1"/>
</dbReference>
<reference evidence="1 2" key="1">
    <citation type="journal article" date="2019" name="Nat. Ecol. Evol.">
        <title>Megaphylogeny resolves global patterns of mushroom evolution.</title>
        <authorList>
            <person name="Varga T."/>
            <person name="Krizsan K."/>
            <person name="Foldi C."/>
            <person name="Dima B."/>
            <person name="Sanchez-Garcia M."/>
            <person name="Sanchez-Ramirez S."/>
            <person name="Szollosi G.J."/>
            <person name="Szarkandi J.G."/>
            <person name="Papp V."/>
            <person name="Albert L."/>
            <person name="Andreopoulos W."/>
            <person name="Angelini C."/>
            <person name="Antonin V."/>
            <person name="Barry K.W."/>
            <person name="Bougher N.L."/>
            <person name="Buchanan P."/>
            <person name="Buyck B."/>
            <person name="Bense V."/>
            <person name="Catcheside P."/>
            <person name="Chovatia M."/>
            <person name="Cooper J."/>
            <person name="Damon W."/>
            <person name="Desjardin D."/>
            <person name="Finy P."/>
            <person name="Geml J."/>
            <person name="Haridas S."/>
            <person name="Hughes K."/>
            <person name="Justo A."/>
            <person name="Karasinski D."/>
            <person name="Kautmanova I."/>
            <person name="Kiss B."/>
            <person name="Kocsube S."/>
            <person name="Kotiranta H."/>
            <person name="LaButti K.M."/>
            <person name="Lechner B.E."/>
            <person name="Liimatainen K."/>
            <person name="Lipzen A."/>
            <person name="Lukacs Z."/>
            <person name="Mihaltcheva S."/>
            <person name="Morgado L.N."/>
            <person name="Niskanen T."/>
            <person name="Noordeloos M.E."/>
            <person name="Ohm R.A."/>
            <person name="Ortiz-Santana B."/>
            <person name="Ovrebo C."/>
            <person name="Racz N."/>
            <person name="Riley R."/>
            <person name="Savchenko A."/>
            <person name="Shiryaev A."/>
            <person name="Soop K."/>
            <person name="Spirin V."/>
            <person name="Szebenyi C."/>
            <person name="Tomsovsky M."/>
            <person name="Tulloss R.E."/>
            <person name="Uehling J."/>
            <person name="Grigoriev I.V."/>
            <person name="Vagvolgyi C."/>
            <person name="Papp T."/>
            <person name="Martin F.M."/>
            <person name="Miettinen O."/>
            <person name="Hibbett D.S."/>
            <person name="Nagy L.G."/>
        </authorList>
    </citation>
    <scope>NUCLEOTIDE SEQUENCE [LARGE SCALE GENOMIC DNA]</scope>
    <source>
        <strain evidence="1 2">CBS 962.96</strain>
    </source>
</reference>
<dbReference type="GO" id="GO:0016887">
    <property type="term" value="F:ATP hydrolysis activity"/>
    <property type="evidence" value="ECO:0007669"/>
    <property type="project" value="InterPro"/>
</dbReference>
<dbReference type="Proteomes" id="UP000297245">
    <property type="component" value="Unassembled WGS sequence"/>
</dbReference>
<name>A0A4S8MP98_DENBC</name>